<feature type="compositionally biased region" description="Polar residues" evidence="9">
    <location>
        <begin position="575"/>
        <end position="599"/>
    </location>
</feature>
<feature type="domain" description="ENTH" evidence="11">
    <location>
        <begin position="21"/>
        <end position="157"/>
    </location>
</feature>
<evidence type="ECO:0000256" key="8">
    <source>
        <dbReference type="ARBA" id="ARBA00023329"/>
    </source>
</evidence>
<dbReference type="SUPFAM" id="SSF89009">
    <property type="entry name" value="GAT-like domain"/>
    <property type="match status" value="1"/>
</dbReference>
<dbReference type="InterPro" id="IPR002014">
    <property type="entry name" value="VHS_dom"/>
</dbReference>
<dbReference type="PANTHER" id="PTHR22951:SF75">
    <property type="entry name" value="CLATHRIN COAT ASSEMBLY PROTEIN AP180"/>
    <property type="match status" value="1"/>
</dbReference>
<evidence type="ECO:0000259" key="11">
    <source>
        <dbReference type="PROSITE" id="PS50942"/>
    </source>
</evidence>
<organism evidence="12 13">
    <name type="scientific">Daucus carota subsp. sativus</name>
    <name type="common">Carrot</name>
    <dbReference type="NCBI Taxonomy" id="79200"/>
    <lineage>
        <taxon>Eukaryota</taxon>
        <taxon>Viridiplantae</taxon>
        <taxon>Streptophyta</taxon>
        <taxon>Embryophyta</taxon>
        <taxon>Tracheophyta</taxon>
        <taxon>Spermatophyta</taxon>
        <taxon>Magnoliopsida</taxon>
        <taxon>eudicotyledons</taxon>
        <taxon>Gunneridae</taxon>
        <taxon>Pentapetalae</taxon>
        <taxon>asterids</taxon>
        <taxon>campanulids</taxon>
        <taxon>Apiales</taxon>
        <taxon>Apiaceae</taxon>
        <taxon>Apioideae</taxon>
        <taxon>Scandiceae</taxon>
        <taxon>Daucinae</taxon>
        <taxon>Daucus</taxon>
        <taxon>Daucus sect. Daucus</taxon>
    </lineage>
</organism>
<dbReference type="FunFam" id="1.25.40.90:FF:000019">
    <property type="entry name" value="Clathrin coat assembly protein"/>
    <property type="match status" value="1"/>
</dbReference>
<dbReference type="FunFam" id="1.20.58.150:FF:000005">
    <property type="entry name" value="putative clathrin assembly protein At2g25430"/>
    <property type="match status" value="1"/>
</dbReference>
<accession>A0AAF1B001</accession>
<dbReference type="KEGG" id="dcr:108217532"/>
<proteinExistence type="predicted"/>
<comment type="subcellular location">
    <subcellularLocation>
        <location evidence="1">Cytoplasmic vesicle</location>
        <location evidence="1">Clathrin-coated vesicle</location>
    </subcellularLocation>
    <subcellularLocation>
        <location evidence="2">Golgi apparatus</location>
    </subcellularLocation>
    <subcellularLocation>
        <location evidence="3">Membrane</location>
        <location evidence="3">Clathrin-coated pit</location>
    </subcellularLocation>
</comment>
<dbReference type="Gene3D" id="1.20.58.150">
    <property type="entry name" value="ANTH domain"/>
    <property type="match status" value="1"/>
</dbReference>
<dbReference type="PROSITE" id="PS50942">
    <property type="entry name" value="ENTH"/>
    <property type="match status" value="1"/>
</dbReference>
<dbReference type="GO" id="GO:0005794">
    <property type="term" value="C:Golgi apparatus"/>
    <property type="evidence" value="ECO:0007669"/>
    <property type="project" value="UniProtKB-SubCell"/>
</dbReference>
<sequence>MPSKLKKAIGAVKDQTSISLAKVASSTNLEVSILKATTHENIPTEERYVVEVVDLVSSDKSYAKSCARAIGKRIGRTRNWIVALKSLMLVLRIFQDGDPYFPREVLHATRRGGKILSLANFRDESNSSPKDYTAFVKAFALYLDERLDCFLTGKLQRRYTFKDTENGGHRRHQRQNEAIRDMKPPMLLDRIVFWQRLLDRAIATSPTGAARTHRLVLIALYAIVQESFDLYRDISDGLTLLLEGFFQLQYNLCVNAFEACVKASRQYEELIEYYSYCQSLGVGRTSEYPSVETISQELIETLQQFLKDQSAFPAVEKTPEMLALPAPPTPNSSRHETCDSYGGESELSEFSTSRYSGGVSDFGSQCTSLEELMNVTDTVTRQGISIDLETYNTGQFDNHNQQDETLRTSDAGSTHSLPELNAMADFLCLDDWPEQTHKTESEQHQSSASGWDLVLAEAMKQPLHQLDPEESNRNAFPQQEQKEQETSSADNWELVLAETSSQPIQQMPNINFSLDNLYNQSAVFPPEYANNPENQTTLHLEPDKPNNFDPFTEPEHINGQDTSSGQGWQQVLADTATQQSQQQPDFISSEDNMSNQTETTSTVTYNPFLEDLSGLDTVPSIADPTTDAGLENFEPGFQTNDAISAAPMFQETTPAYALPTFQAAAPTFSAQNPNENDPFSDLPTEQMFNASINQQNLLHEQQSWLQQQNEIIAKHMA</sequence>
<dbReference type="InterPro" id="IPR045192">
    <property type="entry name" value="AP180-like"/>
</dbReference>
<feature type="region of interest" description="Disordered" evidence="9">
    <location>
        <begin position="465"/>
        <end position="489"/>
    </location>
</feature>
<dbReference type="PANTHER" id="PTHR22951">
    <property type="entry name" value="CLATHRIN ASSEMBLY PROTEIN"/>
    <property type="match status" value="1"/>
</dbReference>
<dbReference type="GO" id="GO:0043130">
    <property type="term" value="F:ubiquitin binding"/>
    <property type="evidence" value="ECO:0007669"/>
    <property type="project" value="InterPro"/>
</dbReference>
<gene>
    <name evidence="12" type="ORF">DCAR_0418182</name>
</gene>
<dbReference type="GO" id="GO:0006900">
    <property type="term" value="P:vesicle budding from membrane"/>
    <property type="evidence" value="ECO:0007669"/>
    <property type="project" value="TreeGrafter"/>
</dbReference>
<evidence type="ECO:0008006" key="14">
    <source>
        <dbReference type="Google" id="ProtNLM"/>
    </source>
</evidence>
<feature type="domain" description="VHS" evidence="10">
    <location>
        <begin position="36"/>
        <end position="105"/>
    </location>
</feature>
<dbReference type="GO" id="GO:0030136">
    <property type="term" value="C:clathrin-coated vesicle"/>
    <property type="evidence" value="ECO:0007669"/>
    <property type="project" value="UniProtKB-SubCell"/>
</dbReference>
<keyword evidence="6" id="KW-0472">Membrane</keyword>
<dbReference type="GO" id="GO:0005905">
    <property type="term" value="C:clathrin-coated pit"/>
    <property type="evidence" value="ECO:0007669"/>
    <property type="project" value="UniProtKB-SubCell"/>
</dbReference>
<dbReference type="InterPro" id="IPR048050">
    <property type="entry name" value="ANTH_N_plant"/>
</dbReference>
<dbReference type="GO" id="GO:0000149">
    <property type="term" value="F:SNARE binding"/>
    <property type="evidence" value="ECO:0007669"/>
    <property type="project" value="TreeGrafter"/>
</dbReference>
<dbReference type="GO" id="GO:0005545">
    <property type="term" value="F:1-phosphatidylinositol binding"/>
    <property type="evidence" value="ECO:0007669"/>
    <property type="project" value="InterPro"/>
</dbReference>
<dbReference type="SUPFAM" id="SSF48464">
    <property type="entry name" value="ENTH/VHS domain"/>
    <property type="match status" value="1"/>
</dbReference>
<evidence type="ECO:0000259" key="10">
    <source>
        <dbReference type="PROSITE" id="PS50179"/>
    </source>
</evidence>
<dbReference type="Gene3D" id="1.25.40.90">
    <property type="match status" value="1"/>
</dbReference>
<dbReference type="Pfam" id="PF07651">
    <property type="entry name" value="ANTH"/>
    <property type="match status" value="1"/>
</dbReference>
<dbReference type="GO" id="GO:0032050">
    <property type="term" value="F:clathrin heavy chain binding"/>
    <property type="evidence" value="ECO:0007669"/>
    <property type="project" value="TreeGrafter"/>
</dbReference>
<reference evidence="12" key="1">
    <citation type="journal article" date="2016" name="Nat. Genet.">
        <title>A high-quality carrot genome assembly provides new insights into carotenoid accumulation and asterid genome evolution.</title>
        <authorList>
            <person name="Iorizzo M."/>
            <person name="Ellison S."/>
            <person name="Senalik D."/>
            <person name="Zeng P."/>
            <person name="Satapoomin P."/>
            <person name="Huang J."/>
            <person name="Bowman M."/>
            <person name="Iovene M."/>
            <person name="Sanseverino W."/>
            <person name="Cavagnaro P."/>
            <person name="Yildiz M."/>
            <person name="Macko-Podgorni A."/>
            <person name="Moranska E."/>
            <person name="Grzebelus E."/>
            <person name="Grzebelus D."/>
            <person name="Ashrafi H."/>
            <person name="Zheng Z."/>
            <person name="Cheng S."/>
            <person name="Spooner D."/>
            <person name="Van Deynze A."/>
            <person name="Simon P."/>
        </authorList>
    </citation>
    <scope>NUCLEOTIDE SEQUENCE</scope>
    <source>
        <tissue evidence="12">Leaf</tissue>
    </source>
</reference>
<keyword evidence="7" id="KW-0168">Coated pit</keyword>
<keyword evidence="5" id="KW-0333">Golgi apparatus</keyword>
<dbReference type="PROSITE" id="PS50179">
    <property type="entry name" value="VHS"/>
    <property type="match status" value="1"/>
</dbReference>
<dbReference type="InterPro" id="IPR014712">
    <property type="entry name" value="ANTH_dom_sf"/>
</dbReference>
<evidence type="ECO:0000256" key="9">
    <source>
        <dbReference type="SAM" id="MobiDB-lite"/>
    </source>
</evidence>
<evidence type="ECO:0000256" key="3">
    <source>
        <dbReference type="ARBA" id="ARBA00004600"/>
    </source>
</evidence>
<feature type="region of interest" description="Disordered" evidence="9">
    <location>
        <begin position="524"/>
        <end position="599"/>
    </location>
</feature>
<evidence type="ECO:0000256" key="6">
    <source>
        <dbReference type="ARBA" id="ARBA00023136"/>
    </source>
</evidence>
<dbReference type="EMBL" id="CP093346">
    <property type="protein sequence ID" value="WOG98836.1"/>
    <property type="molecule type" value="Genomic_DNA"/>
</dbReference>
<evidence type="ECO:0000256" key="2">
    <source>
        <dbReference type="ARBA" id="ARBA00004555"/>
    </source>
</evidence>
<dbReference type="GO" id="GO:0048268">
    <property type="term" value="P:clathrin coat assembly"/>
    <property type="evidence" value="ECO:0007669"/>
    <property type="project" value="InterPro"/>
</dbReference>
<dbReference type="GO" id="GO:0005546">
    <property type="term" value="F:phosphatidylinositol-4,5-bisphosphate binding"/>
    <property type="evidence" value="ECO:0007669"/>
    <property type="project" value="TreeGrafter"/>
</dbReference>
<dbReference type="InterPro" id="IPR013809">
    <property type="entry name" value="ENTH"/>
</dbReference>
<evidence type="ECO:0000256" key="5">
    <source>
        <dbReference type="ARBA" id="ARBA00023034"/>
    </source>
</evidence>
<dbReference type="CDD" id="cd16987">
    <property type="entry name" value="ANTH_N_AP180_plant"/>
    <property type="match status" value="1"/>
</dbReference>
<dbReference type="SMART" id="SM00273">
    <property type="entry name" value="ENTH"/>
    <property type="match status" value="1"/>
</dbReference>
<evidence type="ECO:0000256" key="1">
    <source>
        <dbReference type="ARBA" id="ARBA00004132"/>
    </source>
</evidence>
<protein>
    <recommendedName>
        <fullName evidence="14">ENTH domain-containing protein</fullName>
    </recommendedName>
</protein>
<dbReference type="GO" id="GO:0072583">
    <property type="term" value="P:clathrin-dependent endocytosis"/>
    <property type="evidence" value="ECO:0007669"/>
    <property type="project" value="InterPro"/>
</dbReference>
<keyword evidence="8" id="KW-0968">Cytoplasmic vesicle</keyword>
<dbReference type="AlphaFoldDB" id="A0AAF1B001"/>
<reference evidence="12" key="2">
    <citation type="submission" date="2022-03" db="EMBL/GenBank/DDBJ databases">
        <title>Draft title - Genomic analysis of global carrot germplasm unveils the trajectory of domestication and the origin of high carotenoid orange carrot.</title>
        <authorList>
            <person name="Iorizzo M."/>
            <person name="Ellison S."/>
            <person name="Senalik D."/>
            <person name="Macko-Podgorni A."/>
            <person name="Grzebelus D."/>
            <person name="Bostan H."/>
            <person name="Rolling W."/>
            <person name="Curaba J."/>
            <person name="Simon P."/>
        </authorList>
    </citation>
    <scope>NUCLEOTIDE SEQUENCE</scope>
    <source>
        <tissue evidence="12">Leaf</tissue>
    </source>
</reference>
<dbReference type="InterPro" id="IPR011417">
    <property type="entry name" value="ANTH_dom"/>
</dbReference>
<dbReference type="InterPro" id="IPR008942">
    <property type="entry name" value="ENTH_VHS"/>
</dbReference>
<name>A0AAF1B001_DAUCS</name>
<dbReference type="Proteomes" id="UP000077755">
    <property type="component" value="Chromosome 4"/>
</dbReference>
<keyword evidence="4" id="KW-0254">Endocytosis</keyword>
<keyword evidence="13" id="KW-1185">Reference proteome</keyword>
<evidence type="ECO:0000313" key="13">
    <source>
        <dbReference type="Proteomes" id="UP000077755"/>
    </source>
</evidence>
<evidence type="ECO:0000256" key="4">
    <source>
        <dbReference type="ARBA" id="ARBA00022583"/>
    </source>
</evidence>
<feature type="compositionally biased region" description="Polar residues" evidence="9">
    <location>
        <begin position="559"/>
        <end position="569"/>
    </location>
</feature>
<feature type="region of interest" description="Disordered" evidence="9">
    <location>
        <begin position="324"/>
        <end position="343"/>
    </location>
</feature>
<evidence type="ECO:0000256" key="7">
    <source>
        <dbReference type="ARBA" id="ARBA00023176"/>
    </source>
</evidence>
<evidence type="ECO:0000313" key="12">
    <source>
        <dbReference type="EMBL" id="WOG98836.1"/>
    </source>
</evidence>